<dbReference type="SUPFAM" id="SSF53098">
    <property type="entry name" value="Ribonuclease H-like"/>
    <property type="match status" value="1"/>
</dbReference>
<dbReference type="STRING" id="653667.S9VWF8"/>
<name>S9VWF8_SCHCR</name>
<evidence type="ECO:0000259" key="1">
    <source>
        <dbReference type="Pfam" id="PF09159"/>
    </source>
</evidence>
<dbReference type="GO" id="GO:0032042">
    <property type="term" value="P:mitochondrial DNA metabolic process"/>
    <property type="evidence" value="ECO:0007669"/>
    <property type="project" value="EnsemblFungi"/>
</dbReference>
<evidence type="ECO:0000313" key="2">
    <source>
        <dbReference type="EMBL" id="EPY51973.1"/>
    </source>
</evidence>
<dbReference type="GO" id="GO:0000403">
    <property type="term" value="F:Y-form DNA binding"/>
    <property type="evidence" value="ECO:0007669"/>
    <property type="project" value="EnsemblFungi"/>
</dbReference>
<sequence>MNYSKLQTLQHICKVSGLSRKGRKADMLQRIMYAPSYPTDNVLSIDLGIKNFAYCLAGRTEDAKVNIYEWAHEDLTSPTNGLGIQWTENYHPQYLARLASQIYTTITSRFHPNVILLEQQRYRSGVKTIPEWTLRVNTIESMLHSLHYNSQVQVPPESESSSSILLSLAPKSVYSYVSTLPEFVNLNKATKTKSARVKFLTSMLKNGKVFVSNDDARKTFETPVKYSSKKDDMTDAAMMAITWIEWQHKLRQYKHEIRSYVERTSQQ</sequence>
<dbReference type="AlphaFoldDB" id="S9VWF8"/>
<dbReference type="InterPro" id="IPR036361">
    <property type="entry name" value="SAP_dom_sf"/>
</dbReference>
<dbReference type="OrthoDB" id="5552842at2759"/>
<dbReference type="OMA" id="MAITWIE"/>
<dbReference type="PANTHER" id="PTHR28072:SF1">
    <property type="entry name" value="CRUCIFORM CUTTING ENDONUCLEASE 1, MITOCHONDRIAL-RELATED"/>
    <property type="match status" value="1"/>
</dbReference>
<keyword evidence="2" id="KW-0255">Endonuclease</keyword>
<dbReference type="EMBL" id="KE546990">
    <property type="protein sequence ID" value="EPY51973.1"/>
    <property type="molecule type" value="Genomic_DNA"/>
</dbReference>
<gene>
    <name evidence="2" type="ORF">SPOG_00394</name>
</gene>
<protein>
    <submittedName>
        <fullName evidence="2">Cruciform cutting endonuclease Cce1</fullName>
    </submittedName>
</protein>
<dbReference type="RefSeq" id="XP_013023357.1">
    <property type="nucleotide sequence ID" value="XM_013167903.1"/>
</dbReference>
<dbReference type="GO" id="GO:0000402">
    <property type="term" value="F:crossed form four-way junction DNA binding"/>
    <property type="evidence" value="ECO:0007669"/>
    <property type="project" value="EnsemblFungi"/>
</dbReference>
<dbReference type="Proteomes" id="UP000015464">
    <property type="component" value="Unassembled WGS sequence"/>
</dbReference>
<dbReference type="Gene3D" id="3.30.420.10">
    <property type="entry name" value="Ribonuclease H-like superfamily/Ribonuclease H"/>
    <property type="match status" value="1"/>
</dbReference>
<keyword evidence="2" id="KW-0540">Nuclease</keyword>
<proteinExistence type="predicted"/>
<dbReference type="eggNOG" id="ENOG502S4DK">
    <property type="taxonomic scope" value="Eukaryota"/>
</dbReference>
<dbReference type="GO" id="GO:0005739">
    <property type="term" value="C:mitochondrion"/>
    <property type="evidence" value="ECO:0007669"/>
    <property type="project" value="EnsemblFungi"/>
</dbReference>
<feature type="domain" description="Mitochondrial resolvase Ydc2 catalytic" evidence="1">
    <location>
        <begin position="42"/>
        <end position="251"/>
    </location>
</feature>
<organism evidence="2 3">
    <name type="scientific">Schizosaccharomyces cryophilus (strain OY26 / ATCC MYA-4695 / CBS 11777 / NBRC 106824 / NRRL Y48691)</name>
    <name type="common">Fission yeast</name>
    <dbReference type="NCBI Taxonomy" id="653667"/>
    <lineage>
        <taxon>Eukaryota</taxon>
        <taxon>Fungi</taxon>
        <taxon>Dikarya</taxon>
        <taxon>Ascomycota</taxon>
        <taxon>Taphrinomycotina</taxon>
        <taxon>Schizosaccharomycetes</taxon>
        <taxon>Schizosaccharomycetales</taxon>
        <taxon>Schizosaccharomycetaceae</taxon>
        <taxon>Schizosaccharomyces</taxon>
    </lineage>
</organism>
<dbReference type="GO" id="GO:0070336">
    <property type="term" value="F:flap-structured DNA binding"/>
    <property type="evidence" value="ECO:0007669"/>
    <property type="project" value="EnsemblFungi"/>
</dbReference>
<dbReference type="PANTHER" id="PTHR28072">
    <property type="entry name" value="CRUCIFORM CUTTING ENDONUCLEASE 1, MITOCHONDRIAL-RELATED"/>
    <property type="match status" value="1"/>
</dbReference>
<dbReference type="GO" id="GO:0008821">
    <property type="term" value="F:crossover junction DNA endonuclease activity"/>
    <property type="evidence" value="ECO:0007669"/>
    <property type="project" value="EnsemblFungi"/>
</dbReference>
<dbReference type="InterPro" id="IPR015242">
    <property type="entry name" value="Ydc2_cat"/>
</dbReference>
<evidence type="ECO:0000313" key="3">
    <source>
        <dbReference type="Proteomes" id="UP000015464"/>
    </source>
</evidence>
<keyword evidence="3" id="KW-1185">Reference proteome</keyword>
<dbReference type="SUPFAM" id="SSF68906">
    <property type="entry name" value="SAP domain"/>
    <property type="match status" value="1"/>
</dbReference>
<dbReference type="InterPro" id="IPR012337">
    <property type="entry name" value="RNaseH-like_sf"/>
</dbReference>
<dbReference type="Pfam" id="PF09159">
    <property type="entry name" value="Ydc2-catalyt"/>
    <property type="match status" value="1"/>
</dbReference>
<keyword evidence="2" id="KW-0378">Hydrolase</keyword>
<accession>S9VWF8</accession>
<dbReference type="InterPro" id="IPR036397">
    <property type="entry name" value="RNaseH_sf"/>
</dbReference>
<reference evidence="2 3" key="1">
    <citation type="journal article" date="2011" name="Science">
        <title>Comparative functional genomics of the fission yeasts.</title>
        <authorList>
            <person name="Rhind N."/>
            <person name="Chen Z."/>
            <person name="Yassour M."/>
            <person name="Thompson D.A."/>
            <person name="Haas B.J."/>
            <person name="Habib N."/>
            <person name="Wapinski I."/>
            <person name="Roy S."/>
            <person name="Lin M.F."/>
            <person name="Heiman D.I."/>
            <person name="Young S.K."/>
            <person name="Furuya K."/>
            <person name="Guo Y."/>
            <person name="Pidoux A."/>
            <person name="Chen H.M."/>
            <person name="Robbertse B."/>
            <person name="Goldberg J.M."/>
            <person name="Aoki K."/>
            <person name="Bayne E.H."/>
            <person name="Berlin A.M."/>
            <person name="Desjardins C.A."/>
            <person name="Dobbs E."/>
            <person name="Dukaj L."/>
            <person name="Fan L."/>
            <person name="FitzGerald M.G."/>
            <person name="French C."/>
            <person name="Gujja S."/>
            <person name="Hansen K."/>
            <person name="Keifenheim D."/>
            <person name="Levin J.Z."/>
            <person name="Mosher R.A."/>
            <person name="Mueller C.A."/>
            <person name="Pfiffner J."/>
            <person name="Priest M."/>
            <person name="Russ C."/>
            <person name="Smialowska A."/>
            <person name="Swoboda P."/>
            <person name="Sykes S.M."/>
            <person name="Vaughn M."/>
            <person name="Vengrova S."/>
            <person name="Yoder R."/>
            <person name="Zeng Q."/>
            <person name="Allshire R."/>
            <person name="Baulcombe D."/>
            <person name="Birren B.W."/>
            <person name="Brown W."/>
            <person name="Ekwall K."/>
            <person name="Kellis M."/>
            <person name="Leatherwood J."/>
            <person name="Levin H."/>
            <person name="Margalit H."/>
            <person name="Martienssen R."/>
            <person name="Nieduszynski C.A."/>
            <person name="Spatafora J.W."/>
            <person name="Friedman N."/>
            <person name="Dalgaard J.Z."/>
            <person name="Baumann P."/>
            <person name="Niki H."/>
            <person name="Regev A."/>
            <person name="Nusbaum C."/>
        </authorList>
    </citation>
    <scope>NUCLEOTIDE SEQUENCE [LARGE SCALE GENOMIC DNA]</scope>
    <source>
        <strain evidence="3">OY26 / ATCC MYA-4695 / CBS 11777 / NBRC 106824 / NRRL Y48691</strain>
    </source>
</reference>
<dbReference type="HOGENOM" id="CLU_1042654_0_0_1"/>
<dbReference type="GeneID" id="25034726"/>
<dbReference type="InterPro" id="IPR039197">
    <property type="entry name" value="Mrs1/Cce1"/>
</dbReference>